<dbReference type="Pfam" id="PF01565">
    <property type="entry name" value="FAD_binding_4"/>
    <property type="match status" value="1"/>
</dbReference>
<dbReference type="InterPro" id="IPR004113">
    <property type="entry name" value="FAD-bd_oxidored_4_C"/>
</dbReference>
<dbReference type="PANTHER" id="PTHR42934:SF3">
    <property type="entry name" value="D-LACTATE DEHYDROGENASE"/>
    <property type="match status" value="1"/>
</dbReference>
<evidence type="ECO:0000313" key="6">
    <source>
        <dbReference type="EMBL" id="BAU22410.1"/>
    </source>
</evidence>
<evidence type="ECO:0000256" key="1">
    <source>
        <dbReference type="ARBA" id="ARBA00001974"/>
    </source>
</evidence>
<gene>
    <name evidence="6" type="ORF">THC_0002</name>
</gene>
<reference evidence="7" key="2">
    <citation type="journal article" date="2016" name="Int. J. Syst. Evol. Microbiol.">
        <title>Caldimicrobium thiodismutans sp. nov., a sulfur-disproportionating bacterium isolated from a hot spring.</title>
        <authorList>
            <person name="Kojima H."/>
            <person name="Umezawa K."/>
            <person name="Fukui M."/>
        </authorList>
    </citation>
    <scope>NUCLEOTIDE SEQUENCE [LARGE SCALE GENOMIC DNA]</scope>
    <source>
        <strain evidence="7">TF1</strain>
    </source>
</reference>
<dbReference type="GO" id="GO:0071949">
    <property type="term" value="F:FAD binding"/>
    <property type="evidence" value="ECO:0007669"/>
    <property type="project" value="InterPro"/>
</dbReference>
<feature type="domain" description="FAD-binding PCMH-type" evidence="5">
    <location>
        <begin position="36"/>
        <end position="215"/>
    </location>
</feature>
<dbReference type="InterPro" id="IPR051914">
    <property type="entry name" value="FAD-linked_OxidoTrans_Type4"/>
</dbReference>
<keyword evidence="2" id="KW-0285">Flavoprotein</keyword>
<evidence type="ECO:0000256" key="4">
    <source>
        <dbReference type="ARBA" id="ARBA00023002"/>
    </source>
</evidence>
<dbReference type="Gene3D" id="3.30.70.2740">
    <property type="match status" value="1"/>
</dbReference>
<evidence type="ECO:0000259" key="5">
    <source>
        <dbReference type="PROSITE" id="PS51387"/>
    </source>
</evidence>
<dbReference type="KEGG" id="cthi:THC_0002"/>
<dbReference type="InterPro" id="IPR006094">
    <property type="entry name" value="Oxid_FAD_bind_N"/>
</dbReference>
<proteinExistence type="predicted"/>
<protein>
    <submittedName>
        <fullName evidence="6">FAD-binding protein</fullName>
    </submittedName>
</protein>
<dbReference type="AlphaFoldDB" id="A0A0U4VZP6"/>
<keyword evidence="3" id="KW-0274">FAD</keyword>
<dbReference type="Proteomes" id="UP000068196">
    <property type="component" value="Chromosome"/>
</dbReference>
<reference evidence="6 7" key="1">
    <citation type="journal article" date="2016" name="Int. J. Syst. Evol. Microbiol.">
        <title>Caldimicrobium thiodismutans sp. nov., a sulfur-disproportionating bacterium isolated from a hot spring, and emended description of the genus Caldimicrobium.</title>
        <authorList>
            <person name="Kojima H."/>
            <person name="Umezawa K."/>
            <person name="Fukui M."/>
        </authorList>
    </citation>
    <scope>NUCLEOTIDE SEQUENCE [LARGE SCALE GENOMIC DNA]</scope>
    <source>
        <strain evidence="6 7">TF1</strain>
    </source>
</reference>
<dbReference type="EMBL" id="AP014945">
    <property type="protein sequence ID" value="BAU22410.1"/>
    <property type="molecule type" value="Genomic_DNA"/>
</dbReference>
<evidence type="ECO:0000256" key="3">
    <source>
        <dbReference type="ARBA" id="ARBA00022827"/>
    </source>
</evidence>
<evidence type="ECO:0000256" key="2">
    <source>
        <dbReference type="ARBA" id="ARBA00022630"/>
    </source>
</evidence>
<dbReference type="InterPro" id="IPR016166">
    <property type="entry name" value="FAD-bd_PCMH"/>
</dbReference>
<dbReference type="InterPro" id="IPR016171">
    <property type="entry name" value="Vanillyl_alc_oxidase_C-sub2"/>
</dbReference>
<dbReference type="Gene3D" id="3.30.465.10">
    <property type="match status" value="1"/>
</dbReference>
<dbReference type="InterPro" id="IPR036318">
    <property type="entry name" value="FAD-bd_PCMH-like_sf"/>
</dbReference>
<comment type="cofactor">
    <cofactor evidence="1">
        <name>FAD</name>
        <dbReference type="ChEBI" id="CHEBI:57692"/>
    </cofactor>
</comment>
<dbReference type="STRING" id="1653476.THC_0002"/>
<dbReference type="Pfam" id="PF02913">
    <property type="entry name" value="FAD-oxidase_C"/>
    <property type="match status" value="1"/>
</dbReference>
<accession>A0A0U4VZP6</accession>
<sequence>MKLREPALKALKDLFGERLLLAEEDILPYGADASSLFFKPEVVVFPETKAEVSELLRLAESFNFPVVARGSGTSTTGSSLPVEGGMVVSFAKMNRILEIVPEERLARVEPGVLNGDLKNYLKKFGLFYPPDPASYAFSTIGGNVATGAGGPRGLKYGTTKDYVLSLEVALSGGKLLKTGPTTLKGVVPYNLTPLFVGSEGTLGLIVEIVLKLLPLPEKRKLYLVFSPVESKTLELITETLLKGLTPASAEFVDRTTLKVIKEKVEEKVRTDQILKTTESLLWVEFDGRIEEVKRDSGAFEIILEQKGLSFLSADKEEDIEALWEIRRGISPSLFKLGPKKIADDVVVPRRKMVEFLRYLRKLEEESGISIASFGHAGDGNFHVNLLFKEGEEERAKSIRENLLKKVLEFFGSISGEHGIGFSKRPYVVWELDPLQIELMKKLKALFDPKGLLNPHVKLP</sequence>
<dbReference type="GO" id="GO:0016491">
    <property type="term" value="F:oxidoreductase activity"/>
    <property type="evidence" value="ECO:0007669"/>
    <property type="project" value="UniProtKB-KW"/>
</dbReference>
<dbReference type="SUPFAM" id="SSF56176">
    <property type="entry name" value="FAD-binding/transporter-associated domain-like"/>
    <property type="match status" value="1"/>
</dbReference>
<dbReference type="Gene3D" id="1.10.45.10">
    <property type="entry name" value="Vanillyl-alcohol Oxidase, Chain A, domain 4"/>
    <property type="match status" value="1"/>
</dbReference>
<organism evidence="6 7">
    <name type="scientific">Caldimicrobium thiodismutans</name>
    <dbReference type="NCBI Taxonomy" id="1653476"/>
    <lineage>
        <taxon>Bacteria</taxon>
        <taxon>Pseudomonadati</taxon>
        <taxon>Thermodesulfobacteriota</taxon>
        <taxon>Thermodesulfobacteria</taxon>
        <taxon>Thermodesulfobacteriales</taxon>
        <taxon>Thermodesulfobacteriaceae</taxon>
        <taxon>Caldimicrobium</taxon>
    </lineage>
</organism>
<keyword evidence="7" id="KW-1185">Reference proteome</keyword>
<evidence type="ECO:0000313" key="7">
    <source>
        <dbReference type="Proteomes" id="UP000068196"/>
    </source>
</evidence>
<dbReference type="FunFam" id="1.10.45.10:FF:000001">
    <property type="entry name" value="D-lactate dehydrogenase mitochondrial"/>
    <property type="match status" value="1"/>
</dbReference>
<dbReference type="SUPFAM" id="SSF55103">
    <property type="entry name" value="FAD-linked oxidases, C-terminal domain"/>
    <property type="match status" value="1"/>
</dbReference>
<keyword evidence="4" id="KW-0560">Oxidoreductase</keyword>
<dbReference type="PANTHER" id="PTHR42934">
    <property type="entry name" value="GLYCOLATE OXIDASE SUBUNIT GLCD"/>
    <property type="match status" value="1"/>
</dbReference>
<dbReference type="PROSITE" id="PS51387">
    <property type="entry name" value="FAD_PCMH"/>
    <property type="match status" value="1"/>
</dbReference>
<dbReference type="InterPro" id="IPR016169">
    <property type="entry name" value="FAD-bd_PCMH_sub2"/>
</dbReference>
<dbReference type="InterPro" id="IPR016164">
    <property type="entry name" value="FAD-linked_Oxase-like_C"/>
</dbReference>
<name>A0A0U4VZP6_9BACT</name>
<dbReference type="RefSeq" id="WP_082706216.1">
    <property type="nucleotide sequence ID" value="NZ_AP014945.1"/>
</dbReference>
<dbReference type="OrthoDB" id="9811557at2"/>